<dbReference type="InterPro" id="IPR052155">
    <property type="entry name" value="Biofilm_reg_signaling"/>
</dbReference>
<dbReference type="Gene3D" id="3.20.20.450">
    <property type="entry name" value="EAL domain"/>
    <property type="match status" value="1"/>
</dbReference>
<dbReference type="InterPro" id="IPR035965">
    <property type="entry name" value="PAS-like_dom_sf"/>
</dbReference>
<dbReference type="SMART" id="SM00091">
    <property type="entry name" value="PAS"/>
    <property type="match status" value="1"/>
</dbReference>
<dbReference type="AlphaFoldDB" id="A0A223KY13"/>
<dbReference type="SMART" id="SM00267">
    <property type="entry name" value="GGDEF"/>
    <property type="match status" value="1"/>
</dbReference>
<name>A0A223KY13_9BACI</name>
<dbReference type="NCBIfam" id="TIGR00254">
    <property type="entry name" value="GGDEF"/>
    <property type="match status" value="1"/>
</dbReference>
<sequence>MHPNGNLVETNDENYWKNKYESLIHSEQKLRSLFENNSDIVFATDLLGNITDVNEVFQRVLGYKKEDILHKNALHFLNEKDVKLVKSHFVNSLKGNQVTYELNISNKHNENKTFLMKNIPIIVQKRKIGIFVIGKDITEQKIAEKKIAYLASYDMETGLPNKWTFNQKLEEQLKNDKSLQKAIIVIDLDRFKFINSSLGHEVGDYFLKIIVSRLKMVIPPEGYFARFGGDKFTLLITNVNSVDEVIQLSQSILSKINEPLTHKGKEYYVSASIGISIYPNDGEEKESLLRNGDTALNRAKQQGGNKIKFFSADMNEQALFKMELEGYLRKALQKNEFFLTYQPFINFYTGKIIGAESLIRWDHPKLGLVSPLEFIPLAEETGLILNIGNWVLQTACGQAKMWQEKGAIDFTISVNVSAVQFQGINFVKEVKEALEKSGLQPKYLKLELTESVMLQNVQYSIDVMKELQKLGVQISIDDFGTVYSSLSYLKDLPANNLKIDRSFIQNLHANTKDMAIVRAIIAMSKGLELKVIAEGIEQQVQWQLLKEMGCDFAQGYYISKPLSAKQFETFLATGSRTT</sequence>
<dbReference type="InterPro" id="IPR013767">
    <property type="entry name" value="PAS_fold"/>
</dbReference>
<protein>
    <submittedName>
        <fullName evidence="4">GGDEF domain-containing protein</fullName>
    </submittedName>
</protein>
<dbReference type="PROSITE" id="PS50112">
    <property type="entry name" value="PAS"/>
    <property type="match status" value="1"/>
</dbReference>
<evidence type="ECO:0000259" key="1">
    <source>
        <dbReference type="PROSITE" id="PS50112"/>
    </source>
</evidence>
<dbReference type="CDD" id="cd01949">
    <property type="entry name" value="GGDEF"/>
    <property type="match status" value="1"/>
</dbReference>
<dbReference type="SUPFAM" id="SSF141868">
    <property type="entry name" value="EAL domain-like"/>
    <property type="match status" value="1"/>
</dbReference>
<dbReference type="InterPro" id="IPR043128">
    <property type="entry name" value="Rev_trsase/Diguanyl_cyclase"/>
</dbReference>
<dbReference type="SUPFAM" id="SSF55073">
    <property type="entry name" value="Nucleotide cyclase"/>
    <property type="match status" value="1"/>
</dbReference>
<evidence type="ECO:0000259" key="3">
    <source>
        <dbReference type="PROSITE" id="PS50887"/>
    </source>
</evidence>
<reference evidence="4 5" key="1">
    <citation type="submission" date="2016-12" db="EMBL/GenBank/DDBJ databases">
        <title>The whole genome sequencing and assembly of Bacillus cohnii DSM 6307T strain.</title>
        <authorList>
            <person name="Lee Y.-J."/>
            <person name="Yi H."/>
            <person name="Bahn Y.-S."/>
            <person name="Kim J.F."/>
            <person name="Lee D.-W."/>
        </authorList>
    </citation>
    <scope>NUCLEOTIDE SEQUENCE [LARGE SCALE GENOMIC DNA]</scope>
    <source>
        <strain evidence="4 5">DSM 6307</strain>
    </source>
</reference>
<dbReference type="InterPro" id="IPR000014">
    <property type="entry name" value="PAS"/>
</dbReference>
<feature type="domain" description="GGDEF" evidence="3">
    <location>
        <begin position="179"/>
        <end position="312"/>
    </location>
</feature>
<organism evidence="4 5">
    <name type="scientific">Sutcliffiella cohnii</name>
    <dbReference type="NCBI Taxonomy" id="33932"/>
    <lineage>
        <taxon>Bacteria</taxon>
        <taxon>Bacillati</taxon>
        <taxon>Bacillota</taxon>
        <taxon>Bacilli</taxon>
        <taxon>Bacillales</taxon>
        <taxon>Bacillaceae</taxon>
        <taxon>Sutcliffiella</taxon>
    </lineage>
</organism>
<dbReference type="GO" id="GO:0006355">
    <property type="term" value="P:regulation of DNA-templated transcription"/>
    <property type="evidence" value="ECO:0007669"/>
    <property type="project" value="InterPro"/>
</dbReference>
<dbReference type="KEGG" id="bcoh:BC6307_04310"/>
<dbReference type="Pfam" id="PF00563">
    <property type="entry name" value="EAL"/>
    <property type="match status" value="1"/>
</dbReference>
<dbReference type="InterPro" id="IPR000160">
    <property type="entry name" value="GGDEF_dom"/>
</dbReference>
<accession>A0A223KY13</accession>
<dbReference type="PROSITE" id="PS50883">
    <property type="entry name" value="EAL"/>
    <property type="match status" value="1"/>
</dbReference>
<dbReference type="PANTHER" id="PTHR44757:SF2">
    <property type="entry name" value="BIOFILM ARCHITECTURE MAINTENANCE PROTEIN MBAA"/>
    <property type="match status" value="1"/>
</dbReference>
<dbReference type="PROSITE" id="PS50887">
    <property type="entry name" value="GGDEF"/>
    <property type="match status" value="1"/>
</dbReference>
<dbReference type="Pfam" id="PF00989">
    <property type="entry name" value="PAS"/>
    <property type="match status" value="1"/>
</dbReference>
<proteinExistence type="predicted"/>
<dbReference type="Gene3D" id="3.30.70.270">
    <property type="match status" value="1"/>
</dbReference>
<dbReference type="STRING" id="1314751.GCA_001591425_04953"/>
<gene>
    <name evidence="4" type="ORF">BC6307_04310</name>
</gene>
<dbReference type="Pfam" id="PF00990">
    <property type="entry name" value="GGDEF"/>
    <property type="match status" value="1"/>
</dbReference>
<dbReference type="InterPro" id="IPR001633">
    <property type="entry name" value="EAL_dom"/>
</dbReference>
<keyword evidence="5" id="KW-1185">Reference proteome</keyword>
<feature type="domain" description="PAS" evidence="1">
    <location>
        <begin position="26"/>
        <end position="96"/>
    </location>
</feature>
<dbReference type="InterPro" id="IPR035919">
    <property type="entry name" value="EAL_sf"/>
</dbReference>
<dbReference type="CDD" id="cd00130">
    <property type="entry name" value="PAS"/>
    <property type="match status" value="1"/>
</dbReference>
<feature type="domain" description="EAL" evidence="2">
    <location>
        <begin position="321"/>
        <end position="575"/>
    </location>
</feature>
<dbReference type="Proteomes" id="UP000215224">
    <property type="component" value="Chromosome"/>
</dbReference>
<evidence type="ECO:0000313" key="4">
    <source>
        <dbReference type="EMBL" id="AST94218.1"/>
    </source>
</evidence>
<evidence type="ECO:0000259" key="2">
    <source>
        <dbReference type="PROSITE" id="PS50883"/>
    </source>
</evidence>
<dbReference type="NCBIfam" id="TIGR00229">
    <property type="entry name" value="sensory_box"/>
    <property type="match status" value="1"/>
</dbReference>
<dbReference type="FunFam" id="3.20.20.450:FF:000001">
    <property type="entry name" value="Cyclic di-GMP phosphodiesterase yahA"/>
    <property type="match status" value="1"/>
</dbReference>
<dbReference type="CDD" id="cd01948">
    <property type="entry name" value="EAL"/>
    <property type="match status" value="1"/>
</dbReference>
<dbReference type="Gene3D" id="3.30.450.20">
    <property type="entry name" value="PAS domain"/>
    <property type="match status" value="1"/>
</dbReference>
<dbReference type="PANTHER" id="PTHR44757">
    <property type="entry name" value="DIGUANYLATE CYCLASE DGCP"/>
    <property type="match status" value="1"/>
</dbReference>
<dbReference type="InterPro" id="IPR029787">
    <property type="entry name" value="Nucleotide_cyclase"/>
</dbReference>
<dbReference type="SUPFAM" id="SSF55785">
    <property type="entry name" value="PYP-like sensor domain (PAS domain)"/>
    <property type="match status" value="1"/>
</dbReference>
<evidence type="ECO:0000313" key="5">
    <source>
        <dbReference type="Proteomes" id="UP000215224"/>
    </source>
</evidence>
<dbReference type="EMBL" id="CP018866">
    <property type="protein sequence ID" value="AST94218.1"/>
    <property type="molecule type" value="Genomic_DNA"/>
</dbReference>
<dbReference type="SMART" id="SM00052">
    <property type="entry name" value="EAL"/>
    <property type="match status" value="1"/>
</dbReference>